<evidence type="ECO:0000256" key="1">
    <source>
        <dbReference type="ARBA" id="ARBA00001971"/>
    </source>
</evidence>
<dbReference type="GO" id="GO:0020037">
    <property type="term" value="F:heme binding"/>
    <property type="evidence" value="ECO:0007669"/>
    <property type="project" value="InterPro"/>
</dbReference>
<feature type="binding site" description="axial binding residue" evidence="8">
    <location>
        <position position="429"/>
    </location>
    <ligand>
        <name>heme</name>
        <dbReference type="ChEBI" id="CHEBI:30413"/>
    </ligand>
    <ligandPart>
        <name>Fe</name>
        <dbReference type="ChEBI" id="CHEBI:18248"/>
    </ligandPart>
</feature>
<dbReference type="InterPro" id="IPR001128">
    <property type="entry name" value="Cyt_P450"/>
</dbReference>
<dbReference type="InterPro" id="IPR002401">
    <property type="entry name" value="Cyt_P450_E_grp-I"/>
</dbReference>
<evidence type="ECO:0000256" key="5">
    <source>
        <dbReference type="ARBA" id="ARBA00023002"/>
    </source>
</evidence>
<evidence type="ECO:0000256" key="9">
    <source>
        <dbReference type="RuleBase" id="RU000461"/>
    </source>
</evidence>
<evidence type="ECO:0000256" key="7">
    <source>
        <dbReference type="ARBA" id="ARBA00023033"/>
    </source>
</evidence>
<dbReference type="PANTHER" id="PTHR24305">
    <property type="entry name" value="CYTOCHROME P450"/>
    <property type="match status" value="1"/>
</dbReference>
<dbReference type="SUPFAM" id="SSF48264">
    <property type="entry name" value="Cytochrome P450"/>
    <property type="match status" value="1"/>
</dbReference>
<comment type="cofactor">
    <cofactor evidence="1 8">
        <name>heme</name>
        <dbReference type="ChEBI" id="CHEBI:30413"/>
    </cofactor>
</comment>
<evidence type="ECO:0000256" key="3">
    <source>
        <dbReference type="ARBA" id="ARBA00022617"/>
    </source>
</evidence>
<dbReference type="InterPro" id="IPR050121">
    <property type="entry name" value="Cytochrome_P450_monoxygenase"/>
</dbReference>
<dbReference type="Pfam" id="PF00067">
    <property type="entry name" value="p450"/>
    <property type="match status" value="1"/>
</dbReference>
<dbReference type="InterPro" id="IPR017972">
    <property type="entry name" value="Cyt_P450_CS"/>
</dbReference>
<evidence type="ECO:0000256" key="6">
    <source>
        <dbReference type="ARBA" id="ARBA00023004"/>
    </source>
</evidence>
<accession>A0A9W9UMS8</accession>
<keyword evidence="3 8" id="KW-0349">Heme</keyword>
<dbReference type="GO" id="GO:0016705">
    <property type="term" value="F:oxidoreductase activity, acting on paired donors, with incorporation or reduction of molecular oxygen"/>
    <property type="evidence" value="ECO:0007669"/>
    <property type="project" value="InterPro"/>
</dbReference>
<dbReference type="GO" id="GO:0043386">
    <property type="term" value="P:mycotoxin biosynthetic process"/>
    <property type="evidence" value="ECO:0007669"/>
    <property type="project" value="UniProtKB-ARBA"/>
</dbReference>
<dbReference type="Proteomes" id="UP001148299">
    <property type="component" value="Unassembled WGS sequence"/>
</dbReference>
<evidence type="ECO:0000256" key="2">
    <source>
        <dbReference type="ARBA" id="ARBA00010617"/>
    </source>
</evidence>
<dbReference type="CDD" id="cd11062">
    <property type="entry name" value="CYP58-like"/>
    <property type="match status" value="1"/>
</dbReference>
<keyword evidence="6 8" id="KW-0408">Iron</keyword>
<dbReference type="PROSITE" id="PS00086">
    <property type="entry name" value="CYTOCHROME_P450"/>
    <property type="match status" value="1"/>
</dbReference>
<reference evidence="10" key="2">
    <citation type="journal article" date="2023" name="IMA Fungus">
        <title>Comparative genomic study of the Penicillium genus elucidates a diverse pangenome and 15 lateral gene transfer events.</title>
        <authorList>
            <person name="Petersen C."/>
            <person name="Sorensen T."/>
            <person name="Nielsen M.R."/>
            <person name="Sondergaard T.E."/>
            <person name="Sorensen J.L."/>
            <person name="Fitzpatrick D.A."/>
            <person name="Frisvad J.C."/>
            <person name="Nielsen K.L."/>
        </authorList>
    </citation>
    <scope>NUCLEOTIDE SEQUENCE</scope>
    <source>
        <strain evidence="10">IBT 35675</strain>
    </source>
</reference>
<keyword evidence="7 9" id="KW-0503">Monooxygenase</keyword>
<evidence type="ECO:0000313" key="11">
    <source>
        <dbReference type="Proteomes" id="UP001148299"/>
    </source>
</evidence>
<evidence type="ECO:0000313" key="10">
    <source>
        <dbReference type="EMBL" id="KAJ5350004.1"/>
    </source>
</evidence>
<protein>
    <recommendedName>
        <fullName evidence="12">Cytochrome P450</fullName>
    </recommendedName>
</protein>
<dbReference type="PRINTS" id="PR00385">
    <property type="entry name" value="P450"/>
</dbReference>
<name>A0A9W9UMS8_PENBR</name>
<dbReference type="InterPro" id="IPR036396">
    <property type="entry name" value="Cyt_P450_sf"/>
</dbReference>
<sequence>MFLVCAIPIALCLLIIHRLYFHPLSKFPGPKLAAISSLYEFYFNVVKGGRYIWEIQRMHQQYGPIVRISPHELHISDPYYYTEIYAGHTKRREKDPRFTRMLGAPTSTALTIDHNLHHSRRSPLAQYFARRSIFKIQPLIQEKADKLVERLSTARAQGTVVKLDAAFSAATADIISEYMSGTSLGYLDVDDFQIGVKDSMAAAFTTCHVMKFFPFLLPMAEMIPKQLAKRLSPITASLFSLRKIVYEQTEFAIQNVGHGRGRDTMFQALCDPKIPPKERTLARLQDESLTILLAGTETTAGTLKFIFFHLLHNKAILLKLRSEIQQHPHATVVELEKIMYMRGVINEGLRLSGSIARLPRIAPMETLTYKDWTIPPGTVVSQSSYSIHMSPELFPNPHEFDPERWMKAQDTREHLERLLVPFSKGSRQCLGMHLALAELYVLLATLVLRFDMDLYQTTLEDMSTYREYGGCFPKEDNEGLRVVVTRDLS</sequence>
<dbReference type="GO" id="GO:0005506">
    <property type="term" value="F:iron ion binding"/>
    <property type="evidence" value="ECO:0007669"/>
    <property type="project" value="InterPro"/>
</dbReference>
<evidence type="ECO:0000256" key="8">
    <source>
        <dbReference type="PIRSR" id="PIRSR602401-1"/>
    </source>
</evidence>
<dbReference type="GO" id="GO:0004497">
    <property type="term" value="F:monooxygenase activity"/>
    <property type="evidence" value="ECO:0007669"/>
    <property type="project" value="UniProtKB-KW"/>
</dbReference>
<reference evidence="10" key="1">
    <citation type="submission" date="2022-12" db="EMBL/GenBank/DDBJ databases">
        <authorList>
            <person name="Petersen C."/>
        </authorList>
    </citation>
    <scope>NUCLEOTIDE SEQUENCE</scope>
    <source>
        <strain evidence="10">IBT 35675</strain>
    </source>
</reference>
<comment type="caution">
    <text evidence="10">The sequence shown here is derived from an EMBL/GenBank/DDBJ whole genome shotgun (WGS) entry which is preliminary data.</text>
</comment>
<gene>
    <name evidence="10" type="ORF">N7541_007731</name>
</gene>
<dbReference type="PANTHER" id="PTHR24305:SF157">
    <property type="entry name" value="N-ACETYLTRYPTOPHAN 6-HYDROXYLASE IVOC-RELATED"/>
    <property type="match status" value="1"/>
</dbReference>
<evidence type="ECO:0000256" key="4">
    <source>
        <dbReference type="ARBA" id="ARBA00022723"/>
    </source>
</evidence>
<proteinExistence type="inferred from homology"/>
<keyword evidence="4 8" id="KW-0479">Metal-binding</keyword>
<organism evidence="10 11">
    <name type="scientific">Penicillium brevicompactum</name>
    <dbReference type="NCBI Taxonomy" id="5074"/>
    <lineage>
        <taxon>Eukaryota</taxon>
        <taxon>Fungi</taxon>
        <taxon>Dikarya</taxon>
        <taxon>Ascomycota</taxon>
        <taxon>Pezizomycotina</taxon>
        <taxon>Eurotiomycetes</taxon>
        <taxon>Eurotiomycetidae</taxon>
        <taxon>Eurotiales</taxon>
        <taxon>Aspergillaceae</taxon>
        <taxon>Penicillium</taxon>
    </lineage>
</organism>
<dbReference type="AlphaFoldDB" id="A0A9W9UMS8"/>
<dbReference type="EMBL" id="JAPZBR010000006">
    <property type="protein sequence ID" value="KAJ5350004.1"/>
    <property type="molecule type" value="Genomic_DNA"/>
</dbReference>
<dbReference type="PRINTS" id="PR00463">
    <property type="entry name" value="EP450I"/>
</dbReference>
<comment type="similarity">
    <text evidence="2 9">Belongs to the cytochrome P450 family.</text>
</comment>
<dbReference type="Gene3D" id="1.10.630.10">
    <property type="entry name" value="Cytochrome P450"/>
    <property type="match status" value="1"/>
</dbReference>
<evidence type="ECO:0008006" key="12">
    <source>
        <dbReference type="Google" id="ProtNLM"/>
    </source>
</evidence>
<keyword evidence="5 9" id="KW-0560">Oxidoreductase</keyword>
<keyword evidence="11" id="KW-1185">Reference proteome</keyword>